<dbReference type="OrthoDB" id="185373at2759"/>
<dbReference type="EMBL" id="CAMXCT010000565">
    <property type="protein sequence ID" value="CAI3980553.1"/>
    <property type="molecule type" value="Genomic_DNA"/>
</dbReference>
<dbReference type="Pfam" id="PF01535">
    <property type="entry name" value="PPR"/>
    <property type="match status" value="1"/>
</dbReference>
<evidence type="ECO:0000256" key="4">
    <source>
        <dbReference type="SAM" id="Phobius"/>
    </source>
</evidence>
<dbReference type="InterPro" id="IPR002885">
    <property type="entry name" value="PPR_rpt"/>
</dbReference>
<feature type="transmembrane region" description="Helical" evidence="4">
    <location>
        <begin position="14"/>
        <end position="35"/>
    </location>
</feature>
<dbReference type="EMBL" id="CAMXCT020000565">
    <property type="protein sequence ID" value="CAL1133928.1"/>
    <property type="molecule type" value="Genomic_DNA"/>
</dbReference>
<dbReference type="EMBL" id="CAMXCT030000565">
    <property type="protein sequence ID" value="CAL4767865.1"/>
    <property type="molecule type" value="Genomic_DNA"/>
</dbReference>
<evidence type="ECO:0000313" key="5">
    <source>
        <dbReference type="EMBL" id="CAI3980553.1"/>
    </source>
</evidence>
<feature type="repeat" description="PPR" evidence="2">
    <location>
        <begin position="558"/>
        <end position="592"/>
    </location>
</feature>
<dbReference type="Pfam" id="PF12854">
    <property type="entry name" value="PPR_1"/>
    <property type="match status" value="1"/>
</dbReference>
<accession>A0A9P1FLJ5</accession>
<dbReference type="Gene3D" id="1.25.40.10">
    <property type="entry name" value="Tetratricopeptide repeat domain"/>
    <property type="match status" value="6"/>
</dbReference>
<dbReference type="PANTHER" id="PTHR47932">
    <property type="entry name" value="ATPASE EXPRESSION PROTEIN 3"/>
    <property type="match status" value="1"/>
</dbReference>
<dbReference type="Proteomes" id="UP001152797">
    <property type="component" value="Unassembled WGS sequence"/>
</dbReference>
<dbReference type="AlphaFoldDB" id="A0A9P1FLJ5"/>
<reference evidence="6" key="2">
    <citation type="submission" date="2024-04" db="EMBL/GenBank/DDBJ databases">
        <authorList>
            <person name="Chen Y."/>
            <person name="Shah S."/>
            <person name="Dougan E. K."/>
            <person name="Thang M."/>
            <person name="Chan C."/>
        </authorList>
    </citation>
    <scope>NUCLEOTIDE SEQUENCE [LARGE SCALE GENOMIC DNA]</scope>
</reference>
<dbReference type="PROSITE" id="PS51375">
    <property type="entry name" value="PPR"/>
    <property type="match status" value="6"/>
</dbReference>
<evidence type="ECO:0000313" key="6">
    <source>
        <dbReference type="EMBL" id="CAL1133928.1"/>
    </source>
</evidence>
<evidence type="ECO:0000256" key="1">
    <source>
        <dbReference type="ARBA" id="ARBA00022737"/>
    </source>
</evidence>
<keyword evidence="1" id="KW-0677">Repeat</keyword>
<feature type="repeat" description="PPR" evidence="2">
    <location>
        <begin position="595"/>
        <end position="629"/>
    </location>
</feature>
<feature type="compositionally biased region" description="Basic and acidic residues" evidence="3">
    <location>
        <begin position="47"/>
        <end position="56"/>
    </location>
</feature>
<feature type="repeat" description="PPR" evidence="2">
    <location>
        <begin position="631"/>
        <end position="665"/>
    </location>
</feature>
<evidence type="ECO:0000256" key="3">
    <source>
        <dbReference type="SAM" id="MobiDB-lite"/>
    </source>
</evidence>
<dbReference type="Pfam" id="PF13812">
    <property type="entry name" value="PPR_3"/>
    <property type="match status" value="1"/>
</dbReference>
<evidence type="ECO:0000256" key="2">
    <source>
        <dbReference type="PROSITE-ProRule" id="PRU00708"/>
    </source>
</evidence>
<keyword evidence="8" id="KW-1185">Reference proteome</keyword>
<evidence type="ECO:0000313" key="7">
    <source>
        <dbReference type="EMBL" id="CAL4767865.1"/>
    </source>
</evidence>
<dbReference type="Pfam" id="PF13041">
    <property type="entry name" value="PPR_2"/>
    <property type="match status" value="4"/>
</dbReference>
<keyword evidence="4" id="KW-0812">Transmembrane</keyword>
<comment type="caution">
    <text evidence="5">The sequence shown here is derived from an EMBL/GenBank/DDBJ whole genome shotgun (WGS) entry which is preliminary data.</text>
</comment>
<dbReference type="SUPFAM" id="SSF81901">
    <property type="entry name" value="HCP-like"/>
    <property type="match status" value="1"/>
</dbReference>
<keyword evidence="4" id="KW-0472">Membrane</keyword>
<protein>
    <submittedName>
        <fullName evidence="7">Pentatricopeptide repeat-containing protein At5g39710 (Protein EMBRYO DEFECTIVE 2745)</fullName>
    </submittedName>
</protein>
<feature type="repeat" description="PPR" evidence="2">
    <location>
        <begin position="343"/>
        <end position="377"/>
    </location>
</feature>
<feature type="region of interest" description="Disordered" evidence="3">
    <location>
        <begin position="44"/>
        <end position="65"/>
    </location>
</feature>
<name>A0A9P1FLJ5_9DINO</name>
<evidence type="ECO:0000313" key="8">
    <source>
        <dbReference type="Proteomes" id="UP001152797"/>
    </source>
</evidence>
<sequence>MASISQIMENVSEVLSPLTSELLMFALAALVYILASRSLTVPVKKKSGSEKDERKAARPRQPWKKEMEETAEVYHDILQLAKGGEASRALSAMKRLDSATKMALPSQVATKVLLALAKSPQCESLKKDFLELSVHFDLRSFEAAGTEASRWRNVACCRELYHLAGLASVHKSEKFLVLLVRGHSNDHKAMHSIVEDILAEGASNLSRPFLDSLVTQCFGAKNQDTAKIIQEHENSMGMDTNRQARIISSFGKEGNLDAAVSAFQKWKDSGAAPTVVVYNCLLDACIECKALPRALKIFEEMKEQSLADVVSYNTIMKGHLMSHDTGSAEQVFMQMHQAGLTASRVTYHGLLNAMVSKGDRTGAWRIVTEMKSQGIGASSITCSILLKSITGRSQGAELSTILSLLEESDIQMDEVLFGGFADACIRSGNLKILWKQYQQLLKTGQPVQVSGPTYGNMIKAFGQVQDVQSVQQLWKHMCEQHVKLTAVTLGCMVEALVSNNHVSEAWKIVNDAWSSEDQRELLNTVIYSTIVKGFTMSRQHDQVIAVFKEMKERGIACNTVTYNTMLNGLARCGMMHEVPELLKGMRDSDPPVQPDIITYSTIVKGYCIAGDVDRAFALLDEMKKLGNVKPDEVLYNSLLDGCAKQSRVEEALKLLEEMKQEGVVPSNYTLSILCKLLGRGRHLEQAFEIVKTFTEEYGFKANIQVYTCLMQACIHNRQCQRAVSLHDQVVKDGVCVPDAKTYTVLLRGCLQAGLVDKALAVTRCAYHLP</sequence>
<keyword evidence="4" id="KW-1133">Transmembrane helix</keyword>
<proteinExistence type="predicted"/>
<reference evidence="5" key="1">
    <citation type="submission" date="2022-10" db="EMBL/GenBank/DDBJ databases">
        <authorList>
            <person name="Chen Y."/>
            <person name="Dougan E. K."/>
            <person name="Chan C."/>
            <person name="Rhodes N."/>
            <person name="Thang M."/>
        </authorList>
    </citation>
    <scope>NUCLEOTIDE SEQUENCE</scope>
</reference>
<dbReference type="PANTHER" id="PTHR47932:SF63">
    <property type="entry name" value="OS08G0290000 PROTEIN"/>
    <property type="match status" value="1"/>
</dbReference>
<feature type="repeat" description="PPR" evidence="2">
    <location>
        <begin position="523"/>
        <end position="557"/>
    </location>
</feature>
<gene>
    <name evidence="5" type="ORF">C1SCF055_LOCUS8418</name>
</gene>
<organism evidence="5">
    <name type="scientific">Cladocopium goreaui</name>
    <dbReference type="NCBI Taxonomy" id="2562237"/>
    <lineage>
        <taxon>Eukaryota</taxon>
        <taxon>Sar</taxon>
        <taxon>Alveolata</taxon>
        <taxon>Dinophyceae</taxon>
        <taxon>Suessiales</taxon>
        <taxon>Symbiodiniaceae</taxon>
        <taxon>Cladocopium</taxon>
    </lineage>
</organism>
<dbReference type="InterPro" id="IPR011990">
    <property type="entry name" value="TPR-like_helical_dom_sf"/>
</dbReference>
<feature type="repeat" description="PPR" evidence="2">
    <location>
        <begin position="274"/>
        <end position="308"/>
    </location>
</feature>
<dbReference type="NCBIfam" id="TIGR00756">
    <property type="entry name" value="PPR"/>
    <property type="match status" value="6"/>
</dbReference>